<reference evidence="1" key="1">
    <citation type="submission" date="2024-07" db="EMBL/GenBank/DDBJ databases">
        <title>Complete genome sequences of cellulolytic bacteria, Kitasatospora sp. CMC57 and Streptomyces sp. CMC78, isolated from Japanese agricultural soil.</title>
        <authorList>
            <person name="Hashimoto T."/>
            <person name="Ito M."/>
            <person name="Iwamoto M."/>
            <person name="Fukahori D."/>
            <person name="Shoda T."/>
            <person name="Sakoda M."/>
            <person name="Morohoshi T."/>
            <person name="Mitsuboshi M."/>
            <person name="Nishizawa T."/>
        </authorList>
    </citation>
    <scope>NUCLEOTIDE SEQUENCE</scope>
    <source>
        <strain evidence="1">CMC57</strain>
    </source>
</reference>
<dbReference type="AlphaFoldDB" id="A0AB33K500"/>
<gene>
    <name evidence="1" type="ORF">KCMC57_52790</name>
</gene>
<evidence type="ECO:0008006" key="2">
    <source>
        <dbReference type="Google" id="ProtNLM"/>
    </source>
</evidence>
<evidence type="ECO:0000313" key="1">
    <source>
        <dbReference type="EMBL" id="BFP48911.1"/>
    </source>
</evidence>
<name>A0AB33K500_9ACTN</name>
<accession>A0AB33K500</accession>
<sequence length="605" mass="63321">MTVPTDPTLTAHQPHPFIGGRASALRALAAWRAGTGPRAVLVTGASGSGRSRLLTGFLMLCEPGFRERIEVAALDPASVPPEGLPAPQVFAAAGLTAAQLLWLVADELVPGAERVEEVNRRLAEIESVPVVIADSDRAGVLPGPGEAARVAAEVLLPLALAPGVRLLAEVPRAEADRLAKEVPGDALLVIDLDQDPWRDQDALLLQAEHSLEQPQFAQQLAQVAESALVVRLTAWSARAVPDAPLAPAATVGDVLDLHAERCGTDELTLRRLLAPLALAGPGAALPLELWAPLASSVAGKDLGPVLAAGQQLLLPFFELTGDDEHPEVRIVHPAVADELRERFGGAVREAQRRIATALLATLRSEGPERWRHAAPYVREQLAGHALEGGLLADLLADPGFLLHAEQGRLRAAVEHLVAAGGESPPLARTWLRLAPLFTRQGLRSELRAALLEHGARQDGLPEPELGAGLPWRTLWARPLPGVRAVTASVAPDGTSVLVAYRPEAGADGGPEMTAFDALTGEQVDADPEALVRPSDEQRAAAGLALSTGGDYLRVWRLAEGGVTGDPVAVFLSTGPLGGADFTPEGLVLLADSIGVSVLRLPAAPA</sequence>
<organism evidence="1">
    <name type="scientific">Kitasatospora sp. CMC57</name>
    <dbReference type="NCBI Taxonomy" id="3231513"/>
    <lineage>
        <taxon>Bacteria</taxon>
        <taxon>Bacillati</taxon>
        <taxon>Actinomycetota</taxon>
        <taxon>Actinomycetes</taxon>
        <taxon>Kitasatosporales</taxon>
        <taxon>Streptomycetaceae</taxon>
        <taxon>Kitasatospora</taxon>
    </lineage>
</organism>
<proteinExistence type="predicted"/>
<protein>
    <recommendedName>
        <fullName evidence="2">ATP-binding protein</fullName>
    </recommendedName>
</protein>
<dbReference type="RefSeq" id="WP_407991082.1">
    <property type="nucleotide sequence ID" value="NZ_AP035881.2"/>
</dbReference>
<dbReference type="EMBL" id="AP035881">
    <property type="protein sequence ID" value="BFP48911.1"/>
    <property type="molecule type" value="Genomic_DNA"/>
</dbReference>